<dbReference type="EMBL" id="MCFJ01000007">
    <property type="protein sequence ID" value="ORY63952.1"/>
    <property type="molecule type" value="Genomic_DNA"/>
</dbReference>
<dbReference type="RefSeq" id="XP_040715366.1">
    <property type="nucleotide sequence ID" value="XM_040860257.1"/>
</dbReference>
<organism evidence="1 2">
    <name type="scientific">Pseudomassariella vexata</name>
    <dbReference type="NCBI Taxonomy" id="1141098"/>
    <lineage>
        <taxon>Eukaryota</taxon>
        <taxon>Fungi</taxon>
        <taxon>Dikarya</taxon>
        <taxon>Ascomycota</taxon>
        <taxon>Pezizomycotina</taxon>
        <taxon>Sordariomycetes</taxon>
        <taxon>Xylariomycetidae</taxon>
        <taxon>Amphisphaeriales</taxon>
        <taxon>Pseudomassariaceae</taxon>
        <taxon>Pseudomassariella</taxon>
    </lineage>
</organism>
<evidence type="ECO:0000313" key="1">
    <source>
        <dbReference type="EMBL" id="ORY63952.1"/>
    </source>
</evidence>
<name>A0A1Y2DXD9_9PEZI</name>
<protein>
    <submittedName>
        <fullName evidence="1">Uncharacterized protein</fullName>
    </submittedName>
</protein>
<dbReference type="Proteomes" id="UP000193689">
    <property type="component" value="Unassembled WGS sequence"/>
</dbReference>
<reference evidence="1 2" key="1">
    <citation type="submission" date="2016-07" db="EMBL/GenBank/DDBJ databases">
        <title>Pervasive Adenine N6-methylation of Active Genes in Fungi.</title>
        <authorList>
            <consortium name="DOE Joint Genome Institute"/>
            <person name="Mondo S.J."/>
            <person name="Dannebaum R.O."/>
            <person name="Kuo R.C."/>
            <person name="Labutti K."/>
            <person name="Haridas S."/>
            <person name="Kuo A."/>
            <person name="Salamov A."/>
            <person name="Ahrendt S.R."/>
            <person name="Lipzen A."/>
            <person name="Sullivan W."/>
            <person name="Andreopoulos W.B."/>
            <person name="Clum A."/>
            <person name="Lindquist E."/>
            <person name="Daum C."/>
            <person name="Ramamoorthy G.K."/>
            <person name="Gryganskyi A."/>
            <person name="Culley D."/>
            <person name="Magnuson J.K."/>
            <person name="James T.Y."/>
            <person name="O'Malley M.A."/>
            <person name="Stajich J.E."/>
            <person name="Spatafora J.W."/>
            <person name="Visel A."/>
            <person name="Grigoriev I.V."/>
        </authorList>
    </citation>
    <scope>NUCLEOTIDE SEQUENCE [LARGE SCALE GENOMIC DNA]</scope>
    <source>
        <strain evidence="1 2">CBS 129021</strain>
    </source>
</reference>
<dbReference type="GeneID" id="63776469"/>
<gene>
    <name evidence="1" type="ORF">BCR38DRAFT_433560</name>
</gene>
<dbReference type="InParanoid" id="A0A1Y2DXD9"/>
<evidence type="ECO:0000313" key="2">
    <source>
        <dbReference type="Proteomes" id="UP000193689"/>
    </source>
</evidence>
<comment type="caution">
    <text evidence="1">The sequence shown here is derived from an EMBL/GenBank/DDBJ whole genome shotgun (WGS) entry which is preliminary data.</text>
</comment>
<accession>A0A1Y2DXD9</accession>
<keyword evidence="2" id="KW-1185">Reference proteome</keyword>
<dbReference type="AlphaFoldDB" id="A0A1Y2DXD9"/>
<proteinExistence type="predicted"/>
<sequence length="51" mass="5760">MAALGRFSLHCIHIPNRCIPNRCCSSFPSLQQKRKKWKRNPGIQSSTSMGS</sequence>